<dbReference type="EMBL" id="NGAF01000011">
    <property type="protein sequence ID" value="OXR43115.1"/>
    <property type="molecule type" value="Genomic_DNA"/>
</dbReference>
<keyword evidence="2" id="KW-1185">Reference proteome</keyword>
<proteinExistence type="predicted"/>
<accession>A0A231H2P0</accession>
<organism evidence="1 2">
    <name type="scientific">Nocardia cerradoensis</name>
    <dbReference type="NCBI Taxonomy" id="85688"/>
    <lineage>
        <taxon>Bacteria</taxon>
        <taxon>Bacillati</taxon>
        <taxon>Actinomycetota</taxon>
        <taxon>Actinomycetes</taxon>
        <taxon>Mycobacteriales</taxon>
        <taxon>Nocardiaceae</taxon>
        <taxon>Nocardia</taxon>
    </lineage>
</organism>
<dbReference type="AlphaFoldDB" id="A0A231H2P0"/>
<comment type="caution">
    <text evidence="1">The sequence shown here is derived from an EMBL/GenBank/DDBJ whole genome shotgun (WGS) entry which is preliminary data.</text>
</comment>
<dbReference type="Proteomes" id="UP000215506">
    <property type="component" value="Unassembled WGS sequence"/>
</dbReference>
<evidence type="ECO:0000313" key="2">
    <source>
        <dbReference type="Proteomes" id="UP000215506"/>
    </source>
</evidence>
<evidence type="ECO:0000313" key="1">
    <source>
        <dbReference type="EMBL" id="OXR43115.1"/>
    </source>
</evidence>
<dbReference type="RefSeq" id="WP_039777909.1">
    <property type="nucleotide sequence ID" value="NZ_JAAXOR010000001.1"/>
</dbReference>
<sequence length="113" mass="12106">MYDDLLTLAVESDRTLVLHGIPCGDCGKVMVLGLNTGVAACSTSWCVAAGISIQLWRILDAAILRALTVQSLEALVRNPASAVTIAQAQVHREADLAPEIGLTQDWRVPYGLY</sequence>
<reference evidence="1 2" key="1">
    <citation type="submission" date="2017-07" db="EMBL/GenBank/DDBJ databases">
        <title>First draft Genome Sequence of Nocardia cerradoensis isolated from human infection.</title>
        <authorList>
            <person name="Carrasco G."/>
        </authorList>
    </citation>
    <scope>NUCLEOTIDE SEQUENCE [LARGE SCALE GENOMIC DNA]</scope>
    <source>
        <strain evidence="1 2">CNM20130759</strain>
    </source>
</reference>
<protein>
    <submittedName>
        <fullName evidence="1">Uncharacterized protein</fullName>
    </submittedName>
</protein>
<gene>
    <name evidence="1" type="ORF">B7C42_05001</name>
</gene>
<name>A0A231H2P0_9NOCA</name>